<feature type="domain" description="N-acetyltransferase" evidence="1">
    <location>
        <begin position="121"/>
        <end position="258"/>
    </location>
</feature>
<dbReference type="EMBL" id="LNZH02000153">
    <property type="protein sequence ID" value="OCB89551.1"/>
    <property type="molecule type" value="Genomic_DNA"/>
</dbReference>
<dbReference type="SUPFAM" id="SSF55729">
    <property type="entry name" value="Acyl-CoA N-acyltransferases (Nat)"/>
    <property type="match status" value="1"/>
</dbReference>
<dbReference type="Pfam" id="PF13508">
    <property type="entry name" value="Acetyltransf_7"/>
    <property type="match status" value="1"/>
</dbReference>
<evidence type="ECO:0000313" key="2">
    <source>
        <dbReference type="EMBL" id="OCB89551.1"/>
    </source>
</evidence>
<organism evidence="2 3">
    <name type="scientific">Sanghuangporus baumii</name>
    <name type="common">Phellinus baumii</name>
    <dbReference type="NCBI Taxonomy" id="108892"/>
    <lineage>
        <taxon>Eukaryota</taxon>
        <taxon>Fungi</taxon>
        <taxon>Dikarya</taxon>
        <taxon>Basidiomycota</taxon>
        <taxon>Agaricomycotina</taxon>
        <taxon>Agaricomycetes</taxon>
        <taxon>Hymenochaetales</taxon>
        <taxon>Hymenochaetaceae</taxon>
        <taxon>Sanghuangporus</taxon>
    </lineage>
</organism>
<dbReference type="PROSITE" id="PS51186">
    <property type="entry name" value="GNAT"/>
    <property type="match status" value="1"/>
</dbReference>
<keyword evidence="3" id="KW-1185">Reference proteome</keyword>
<evidence type="ECO:0000313" key="3">
    <source>
        <dbReference type="Proteomes" id="UP000757232"/>
    </source>
</evidence>
<proteinExistence type="predicted"/>
<dbReference type="PANTHER" id="PTHR42791:SF1">
    <property type="entry name" value="N-ACETYLTRANSFERASE DOMAIN-CONTAINING PROTEIN"/>
    <property type="match status" value="1"/>
</dbReference>
<reference evidence="2" key="1">
    <citation type="submission" date="2016-06" db="EMBL/GenBank/DDBJ databases">
        <title>Draft Genome sequence of the fungus Inonotus baumii.</title>
        <authorList>
            <person name="Zhu H."/>
            <person name="Lin W."/>
        </authorList>
    </citation>
    <scope>NUCLEOTIDE SEQUENCE</scope>
    <source>
        <strain evidence="2">821</strain>
    </source>
</reference>
<protein>
    <recommendedName>
        <fullName evidence="1">N-acetyltransferase domain-containing protein</fullName>
    </recommendedName>
</protein>
<dbReference type="Proteomes" id="UP000757232">
    <property type="component" value="Unassembled WGS sequence"/>
</dbReference>
<dbReference type="AlphaFoldDB" id="A0A9Q5NAA8"/>
<dbReference type="InterPro" id="IPR052523">
    <property type="entry name" value="Trichothecene_AcTrans"/>
</dbReference>
<sequence length="269" mass="30587">MPRPSYSSINHSDGIKFLDTDEKHLLRYLALEDALSSDYLLAEKVVVKRLRNRDIRRASRTLITGIEDDPLAKYIRETPDARNTKLYNRIQRLQFAIGVSQWARRKWGLAVNHGRAVVCAVPAPEASKKSKIDRKIDELYRLINRALDIVGKTEMQRRRFDEVSKKLDKFAEEILGADWRRMRCVNALATAPEFQRRGYGGALLDAVTKLADAEGRSTYLLSSNAAANTEFYNAHGFFIIAEILIGDDDPTWKGPPIPVPLMVRIFGDQ</sequence>
<gene>
    <name evidence="2" type="ORF">A7U60_g3243</name>
</gene>
<evidence type="ECO:0000259" key="1">
    <source>
        <dbReference type="PROSITE" id="PS51186"/>
    </source>
</evidence>
<name>A0A9Q5NAA8_SANBA</name>
<dbReference type="InterPro" id="IPR000182">
    <property type="entry name" value="GNAT_dom"/>
</dbReference>
<dbReference type="Gene3D" id="3.40.630.30">
    <property type="match status" value="1"/>
</dbReference>
<dbReference type="PANTHER" id="PTHR42791">
    <property type="entry name" value="GNAT FAMILY ACETYLTRANSFERASE"/>
    <property type="match status" value="1"/>
</dbReference>
<dbReference type="OrthoDB" id="2744543at2759"/>
<accession>A0A9Q5NAA8</accession>
<comment type="caution">
    <text evidence="2">The sequence shown here is derived from an EMBL/GenBank/DDBJ whole genome shotgun (WGS) entry which is preliminary data.</text>
</comment>
<dbReference type="GO" id="GO:0016747">
    <property type="term" value="F:acyltransferase activity, transferring groups other than amino-acyl groups"/>
    <property type="evidence" value="ECO:0007669"/>
    <property type="project" value="InterPro"/>
</dbReference>
<dbReference type="InterPro" id="IPR016181">
    <property type="entry name" value="Acyl_CoA_acyltransferase"/>
</dbReference>
<dbReference type="CDD" id="cd04301">
    <property type="entry name" value="NAT_SF"/>
    <property type="match status" value="1"/>
</dbReference>